<sequence length="56" mass="6443">MSRVLNKAYRIHLQSGQGNLNEMIDELARQVVRKNIDEFQANNYRAKKITALGRAV</sequence>
<proteinExistence type="predicted"/>
<organism evidence="1 2">
    <name type="scientific">Paenibacillus algicola</name>
    <dbReference type="NCBI Taxonomy" id="2565926"/>
    <lineage>
        <taxon>Bacteria</taxon>
        <taxon>Bacillati</taxon>
        <taxon>Bacillota</taxon>
        <taxon>Bacilli</taxon>
        <taxon>Bacillales</taxon>
        <taxon>Paenibacillaceae</taxon>
        <taxon>Paenibacillus</taxon>
    </lineage>
</organism>
<protein>
    <submittedName>
        <fullName evidence="1">Uncharacterized protein</fullName>
    </submittedName>
</protein>
<dbReference type="KEGG" id="palo:E6C60_1201"/>
<gene>
    <name evidence="1" type="ORF">E6C60_1201</name>
</gene>
<dbReference type="AlphaFoldDB" id="A0A4P8XNM9"/>
<reference evidence="1 2" key="1">
    <citation type="submission" date="2019-05" db="EMBL/GenBank/DDBJ databases">
        <authorList>
            <person name="Chen C."/>
        </authorList>
    </citation>
    <scope>NUCLEOTIDE SEQUENCE [LARGE SCALE GENOMIC DNA]</scope>
    <source>
        <strain evidence="1 2">HB172198</strain>
    </source>
</reference>
<name>A0A4P8XNM9_9BACL</name>
<keyword evidence="2" id="KW-1185">Reference proteome</keyword>
<dbReference type="Proteomes" id="UP000300879">
    <property type="component" value="Chromosome"/>
</dbReference>
<accession>A0A4P8XNM9</accession>
<dbReference type="RefSeq" id="WP_175415221.1">
    <property type="nucleotide sequence ID" value="NZ_CP040396.1"/>
</dbReference>
<evidence type="ECO:0000313" key="1">
    <source>
        <dbReference type="EMBL" id="QCT01919.1"/>
    </source>
</evidence>
<dbReference type="EMBL" id="CP040396">
    <property type="protein sequence ID" value="QCT01919.1"/>
    <property type="molecule type" value="Genomic_DNA"/>
</dbReference>
<evidence type="ECO:0000313" key="2">
    <source>
        <dbReference type="Proteomes" id="UP000300879"/>
    </source>
</evidence>